<sequence>MLSKKPTLTLLIILTSALMSGCVTERTYSGTDVPVQERSFDNVAAARQRVQLGLTYLQKGNSEQAKYNLDKALEFAPNIEAVHVALAYYYQSVGELELTEKAYRNAIDASDASGDSMNNFGVFLCQQAKYDQAEEMFLRAVKMPKYTRSASSYENLGICSRKSGDLQKAQRYFEMALNYDPRRANSLLELSEIELDLGNYSAAKKGLARYHRVVPESAQSLALGIKIEQGLNDPEAVRKFGILLLAKFPASNEAKQYRASMH</sequence>
<dbReference type="GO" id="GO:0000030">
    <property type="term" value="F:mannosyltransferase activity"/>
    <property type="evidence" value="ECO:0007669"/>
    <property type="project" value="TreeGrafter"/>
</dbReference>
<dbReference type="Pfam" id="PF13181">
    <property type="entry name" value="TPR_8"/>
    <property type="match status" value="1"/>
</dbReference>
<keyword evidence="1" id="KW-0802">TPR repeat</keyword>
<dbReference type="PANTHER" id="PTHR44395">
    <property type="match status" value="1"/>
</dbReference>
<dbReference type="PROSITE" id="PS50005">
    <property type="entry name" value="TPR"/>
    <property type="match status" value="2"/>
</dbReference>
<dbReference type="NCBIfam" id="TIGR02521">
    <property type="entry name" value="type_IV_pilW"/>
    <property type="match status" value="1"/>
</dbReference>
<feature type="chain" id="PRO_5026912413" evidence="2">
    <location>
        <begin position="26"/>
        <end position="262"/>
    </location>
</feature>
<gene>
    <name evidence="3" type="primary">pilW</name>
    <name evidence="3" type="ORF">GNT65_19195</name>
</gene>
<dbReference type="Pfam" id="PF13424">
    <property type="entry name" value="TPR_12"/>
    <property type="match status" value="1"/>
</dbReference>
<dbReference type="SMART" id="SM00028">
    <property type="entry name" value="TPR"/>
    <property type="match status" value="4"/>
</dbReference>
<accession>A0A6L7I2I6</accession>
<dbReference type="InterPro" id="IPR013360">
    <property type="entry name" value="Pilus_4_PilW"/>
</dbReference>
<organism evidence="3 4">
    <name type="scientific">Shewanella insulae</name>
    <dbReference type="NCBI Taxonomy" id="2681496"/>
    <lineage>
        <taxon>Bacteria</taxon>
        <taxon>Pseudomonadati</taxon>
        <taxon>Pseudomonadota</taxon>
        <taxon>Gammaproteobacteria</taxon>
        <taxon>Alteromonadales</taxon>
        <taxon>Shewanellaceae</taxon>
        <taxon>Shewanella</taxon>
    </lineage>
</organism>
<keyword evidence="2" id="KW-0732">Signal</keyword>
<dbReference type="Gene3D" id="1.25.40.10">
    <property type="entry name" value="Tetratricopeptide repeat domain"/>
    <property type="match status" value="1"/>
</dbReference>
<dbReference type="SUPFAM" id="SSF48452">
    <property type="entry name" value="TPR-like"/>
    <property type="match status" value="1"/>
</dbReference>
<dbReference type="Proteomes" id="UP000474778">
    <property type="component" value="Unassembled WGS sequence"/>
</dbReference>
<evidence type="ECO:0000256" key="2">
    <source>
        <dbReference type="SAM" id="SignalP"/>
    </source>
</evidence>
<feature type="repeat" description="TPR" evidence="1">
    <location>
        <begin position="46"/>
        <end position="79"/>
    </location>
</feature>
<protein>
    <submittedName>
        <fullName evidence="3">Type IV pilus biogenesis/stability protein PilW</fullName>
    </submittedName>
</protein>
<dbReference type="InterPro" id="IPR019734">
    <property type="entry name" value="TPR_rpt"/>
</dbReference>
<dbReference type="InterPro" id="IPR011990">
    <property type="entry name" value="TPR-like_helical_dom_sf"/>
</dbReference>
<reference evidence="3 4" key="1">
    <citation type="submission" date="2019-12" db="EMBL/GenBank/DDBJ databases">
        <title>Shewanella insulae sp. nov., isolated from a tidal flat.</title>
        <authorList>
            <person name="Yoon J.-H."/>
        </authorList>
    </citation>
    <scope>NUCLEOTIDE SEQUENCE [LARGE SCALE GENOMIC DNA]</scope>
    <source>
        <strain evidence="3 4">JBTF-M18</strain>
    </source>
</reference>
<dbReference type="EMBL" id="WRPA01000025">
    <property type="protein sequence ID" value="MXR70786.1"/>
    <property type="molecule type" value="Genomic_DNA"/>
</dbReference>
<feature type="repeat" description="TPR" evidence="1">
    <location>
        <begin position="150"/>
        <end position="183"/>
    </location>
</feature>
<dbReference type="RefSeq" id="WP_160798792.1">
    <property type="nucleotide sequence ID" value="NZ_CANMWR010000021.1"/>
</dbReference>
<evidence type="ECO:0000313" key="3">
    <source>
        <dbReference type="EMBL" id="MXR70786.1"/>
    </source>
</evidence>
<comment type="caution">
    <text evidence="3">The sequence shown here is derived from an EMBL/GenBank/DDBJ whole genome shotgun (WGS) entry which is preliminary data.</text>
</comment>
<name>A0A6L7I2I6_9GAMM</name>
<dbReference type="GO" id="GO:0035269">
    <property type="term" value="P:protein O-linked glycosylation via mannose"/>
    <property type="evidence" value="ECO:0007669"/>
    <property type="project" value="TreeGrafter"/>
</dbReference>
<dbReference type="PANTHER" id="PTHR44395:SF1">
    <property type="entry name" value="PROTEIN O-MANNOSYL-TRANSFERASE TMTC3"/>
    <property type="match status" value="1"/>
</dbReference>
<evidence type="ECO:0000256" key="1">
    <source>
        <dbReference type="PROSITE-ProRule" id="PRU00339"/>
    </source>
</evidence>
<evidence type="ECO:0000313" key="4">
    <source>
        <dbReference type="Proteomes" id="UP000474778"/>
    </source>
</evidence>
<feature type="signal peptide" evidence="2">
    <location>
        <begin position="1"/>
        <end position="25"/>
    </location>
</feature>
<dbReference type="PROSITE" id="PS50293">
    <property type="entry name" value="TPR_REGION"/>
    <property type="match status" value="1"/>
</dbReference>
<keyword evidence="4" id="KW-1185">Reference proteome</keyword>
<dbReference type="AlphaFoldDB" id="A0A6L7I2I6"/>
<proteinExistence type="predicted"/>
<dbReference type="PROSITE" id="PS51257">
    <property type="entry name" value="PROKAR_LIPOPROTEIN"/>
    <property type="match status" value="1"/>
</dbReference>